<proteinExistence type="predicted"/>
<feature type="transmembrane region" description="Helical" evidence="1">
    <location>
        <begin position="23"/>
        <end position="42"/>
    </location>
</feature>
<evidence type="ECO:0000256" key="1">
    <source>
        <dbReference type="SAM" id="Phobius"/>
    </source>
</evidence>
<gene>
    <name evidence="2" type="ORF">GPA26_16100</name>
</gene>
<keyword evidence="1" id="KW-0812">Transmembrane</keyword>
<keyword evidence="1" id="KW-0472">Membrane</keyword>
<protein>
    <submittedName>
        <fullName evidence="2">Uncharacterized protein</fullName>
    </submittedName>
</protein>
<dbReference type="Proteomes" id="UP000652074">
    <property type="component" value="Unassembled WGS sequence"/>
</dbReference>
<accession>A0ABX1MPY8</accession>
<organism evidence="2 3">
    <name type="scientific">Aromatoleum petrolei</name>
    <dbReference type="NCBI Taxonomy" id="76116"/>
    <lineage>
        <taxon>Bacteria</taxon>
        <taxon>Pseudomonadati</taxon>
        <taxon>Pseudomonadota</taxon>
        <taxon>Betaproteobacteria</taxon>
        <taxon>Rhodocyclales</taxon>
        <taxon>Rhodocyclaceae</taxon>
        <taxon>Aromatoleum</taxon>
    </lineage>
</organism>
<dbReference type="EMBL" id="WTVR01000033">
    <property type="protein sequence ID" value="NMF89990.1"/>
    <property type="molecule type" value="Genomic_DNA"/>
</dbReference>
<reference evidence="2 3" key="1">
    <citation type="submission" date="2019-12" db="EMBL/GenBank/DDBJ databases">
        <title>Comparative genomics gives insights into the taxonomy of the Azoarcus-Aromatoleum group and reveals separate origins of nif in the plant-associated Azoarcus and non-plant-associated Aromatoleum sub-groups.</title>
        <authorList>
            <person name="Lafos M."/>
            <person name="Maluk M."/>
            <person name="Batista M."/>
            <person name="Junghare M."/>
            <person name="Carmona M."/>
            <person name="Faoro H."/>
            <person name="Cruz L.M."/>
            <person name="Battistoni F."/>
            <person name="De Souza E."/>
            <person name="Pedrosa F."/>
            <person name="Chen W.-M."/>
            <person name="Poole P.S."/>
            <person name="Dixon R.A."/>
            <person name="James E.K."/>
        </authorList>
    </citation>
    <scope>NUCLEOTIDE SEQUENCE [LARGE SCALE GENOMIC DNA]</scope>
    <source>
        <strain evidence="2 3">ToN1</strain>
    </source>
</reference>
<name>A0ABX1MPY8_9RHOO</name>
<evidence type="ECO:0000313" key="2">
    <source>
        <dbReference type="EMBL" id="NMF89990.1"/>
    </source>
</evidence>
<keyword evidence="3" id="KW-1185">Reference proteome</keyword>
<sequence>MSYDTGVYMYARPEGLVRHNRGAHIFLPLLILAYAFLVLMCWQEKKEKLDSIDNSDKALPSN</sequence>
<comment type="caution">
    <text evidence="2">The sequence shown here is derived from an EMBL/GenBank/DDBJ whole genome shotgun (WGS) entry which is preliminary data.</text>
</comment>
<dbReference type="RefSeq" id="WP_169207345.1">
    <property type="nucleotide sequence ID" value="NZ_CP059560.1"/>
</dbReference>
<evidence type="ECO:0000313" key="3">
    <source>
        <dbReference type="Proteomes" id="UP000652074"/>
    </source>
</evidence>
<keyword evidence="1" id="KW-1133">Transmembrane helix</keyword>